<sequence length="359" mass="41024">MPMPKLKEIQDKYLILLAEACSKVDECVRDRQSIHKPINESTNKKCKEYVSHKAVEHFFLEESDNEIENAYKELKEELESSNEKEALYDRFNDFFYKKTAHKIDTARIVGFSKERKFLSKSLYDNLLLNAIEFTASSKLRDSFNLAFKEADILATHDDGIAFTALNKNLTHVTVMPLEKLDISCHLELFQQLIELGLGNQPSHILDMLDFPQQFKDFNHILQETYNQIEAHVSAQTSDSQAQSHPLLSCFFPKKNNVSACFQQYQTNVTRAAFNFLFSRERDLAVLESQLTQHDANFLSSSGLKNSYPDFQGPYPKLLKQIKQSDNAEVKTISAQLFSQQQIATSASILANMTSDIAPV</sequence>
<dbReference type="GeneID" id="66739948"/>
<dbReference type="AlphaFoldDB" id="A0A9Q5V7H5"/>
<dbReference type="Proteomes" id="UP000422232">
    <property type="component" value="Chromosome"/>
</dbReference>
<evidence type="ECO:0000313" key="2">
    <source>
        <dbReference type="Proteomes" id="UP000422232"/>
    </source>
</evidence>
<dbReference type="EMBL" id="CP038908">
    <property type="protein sequence ID" value="QGO06986.1"/>
    <property type="molecule type" value="Genomic_DNA"/>
</dbReference>
<name>A0A9Q5V7H5_PISSA</name>
<evidence type="ECO:0000313" key="1">
    <source>
        <dbReference type="EMBL" id="QGO06986.1"/>
    </source>
</evidence>
<reference evidence="1 2" key="1">
    <citation type="submission" date="2019-04" db="EMBL/GenBank/DDBJ databases">
        <title>Complete genome sequencing of Piscirickettsia salmonis strain Psal-009.</title>
        <authorList>
            <person name="Schober I."/>
            <person name="Bunk B."/>
            <person name="Sproer C."/>
            <person name="Carril G.P."/>
            <person name="Riedel T."/>
            <person name="Flores-Herrera P.A."/>
            <person name="Nourdin-Galindo G."/>
            <person name="Marshall S.H."/>
            <person name="Overmann J."/>
        </authorList>
    </citation>
    <scope>NUCLEOTIDE SEQUENCE [LARGE SCALE GENOMIC DNA]</scope>
    <source>
        <strain evidence="1 2">Psal-009</strain>
    </source>
</reference>
<organism evidence="1 2">
    <name type="scientific">Piscirickettsia salmonis</name>
    <dbReference type="NCBI Taxonomy" id="1238"/>
    <lineage>
        <taxon>Bacteria</taxon>
        <taxon>Pseudomonadati</taxon>
        <taxon>Pseudomonadota</taxon>
        <taxon>Gammaproteobacteria</taxon>
        <taxon>Thiotrichales</taxon>
        <taxon>Piscirickettsiaceae</taxon>
        <taxon>Piscirickettsia</taxon>
    </lineage>
</organism>
<proteinExistence type="predicted"/>
<keyword evidence="2" id="KW-1185">Reference proteome</keyword>
<dbReference type="RefSeq" id="WP_016211876.1">
    <property type="nucleotide sequence ID" value="NZ_CP013762.1"/>
</dbReference>
<accession>A0A9Q5V7H5</accession>
<gene>
    <name evidence="1" type="ORF">Psal009_02922</name>
</gene>
<protein>
    <submittedName>
        <fullName evidence="1">Uncharacterized protein</fullName>
    </submittedName>
</protein>